<organism evidence="1 2">
    <name type="scientific">Gossypium arboreum</name>
    <name type="common">Tree cotton</name>
    <name type="synonym">Gossypium nanking</name>
    <dbReference type="NCBI Taxonomy" id="29729"/>
    <lineage>
        <taxon>Eukaryota</taxon>
        <taxon>Viridiplantae</taxon>
        <taxon>Streptophyta</taxon>
        <taxon>Embryophyta</taxon>
        <taxon>Tracheophyta</taxon>
        <taxon>Spermatophyta</taxon>
        <taxon>Magnoliopsida</taxon>
        <taxon>eudicotyledons</taxon>
        <taxon>Gunneridae</taxon>
        <taxon>Pentapetalae</taxon>
        <taxon>rosids</taxon>
        <taxon>malvids</taxon>
        <taxon>Malvales</taxon>
        <taxon>Malvaceae</taxon>
        <taxon>Malvoideae</taxon>
        <taxon>Gossypium</taxon>
    </lineage>
</organism>
<protein>
    <submittedName>
        <fullName evidence="1">Patched domain-containing protein</fullName>
    </submittedName>
</protein>
<gene>
    <name evidence="1" type="ORF">F383_22704</name>
</gene>
<evidence type="ECO:0000313" key="1">
    <source>
        <dbReference type="EMBL" id="KHG15951.1"/>
    </source>
</evidence>
<sequence length="72" mass="7967">MEKTDPRGQSTRLGLPYTDVSHGCVHVAGLTTGWSNRTGRVPIEPKYSPIRKRPIFRALKHSKAYLNTCGGT</sequence>
<dbReference type="Proteomes" id="UP000032142">
    <property type="component" value="Unassembled WGS sequence"/>
</dbReference>
<accession>A0A0B0NXY0</accession>
<dbReference type="EMBL" id="KN404984">
    <property type="protein sequence ID" value="KHG15951.1"/>
    <property type="molecule type" value="Genomic_DNA"/>
</dbReference>
<proteinExistence type="predicted"/>
<name>A0A0B0NXY0_GOSAR</name>
<reference evidence="2" key="1">
    <citation type="submission" date="2014-09" db="EMBL/GenBank/DDBJ databases">
        <authorList>
            <person name="Mudge J."/>
            <person name="Ramaraj T."/>
            <person name="Lindquist I.E."/>
            <person name="Bharti A.K."/>
            <person name="Sundararajan A."/>
            <person name="Cameron C.T."/>
            <person name="Woodward J.E."/>
            <person name="May G.D."/>
            <person name="Brubaker C."/>
            <person name="Broadhvest J."/>
            <person name="Wilkins T.A."/>
        </authorList>
    </citation>
    <scope>NUCLEOTIDE SEQUENCE</scope>
    <source>
        <strain evidence="2">cv. AKA8401</strain>
    </source>
</reference>
<dbReference type="AlphaFoldDB" id="A0A0B0NXY0"/>
<evidence type="ECO:0000313" key="2">
    <source>
        <dbReference type="Proteomes" id="UP000032142"/>
    </source>
</evidence>
<keyword evidence="2" id="KW-1185">Reference proteome</keyword>